<dbReference type="RefSeq" id="WP_003324393.1">
    <property type="nucleotide sequence ID" value="NZ_ALPT02000080.1"/>
</dbReference>
<dbReference type="AlphaFoldDB" id="A0A4S4JUL7"/>
<comment type="caution">
    <text evidence="1">The sequence shown here is derived from an EMBL/GenBank/DDBJ whole genome shotgun (WGS) entry which is preliminary data.</text>
</comment>
<dbReference type="Gene3D" id="3.40.190.10">
    <property type="entry name" value="Periplasmic binding protein-like II"/>
    <property type="match status" value="1"/>
</dbReference>
<accession>A0A4S4JUL7</accession>
<name>A0A4S4JUL7_ALKAL</name>
<organism evidence="1 2">
    <name type="scientific">Alkalihalobacillus alcalophilus ATCC 27647 = CGMCC 1.3604</name>
    <dbReference type="NCBI Taxonomy" id="1218173"/>
    <lineage>
        <taxon>Bacteria</taxon>
        <taxon>Bacillati</taxon>
        <taxon>Bacillota</taxon>
        <taxon>Bacilli</taxon>
        <taxon>Bacillales</taxon>
        <taxon>Bacillaceae</taxon>
        <taxon>Alkalihalobacillus</taxon>
    </lineage>
</organism>
<sequence length="46" mass="5646">MSTIRTEDENKQFVKDIIEAYHSPHFQEVIESNREFEGFHRPDYFK</sequence>
<proteinExistence type="predicted"/>
<reference evidence="1 2" key="1">
    <citation type="submission" date="2014-01" db="EMBL/GenBank/DDBJ databases">
        <title>Draft genome sequencing of Bacillus alcalophilus CGMCC 1.3604.</title>
        <authorList>
            <person name="Yang J."/>
            <person name="Diao L."/>
            <person name="Yang S."/>
        </authorList>
    </citation>
    <scope>NUCLEOTIDE SEQUENCE [LARGE SCALE GENOMIC DNA]</scope>
    <source>
        <strain evidence="1 2">CGMCC 1.3604</strain>
    </source>
</reference>
<dbReference type="EMBL" id="JALP01000302">
    <property type="protein sequence ID" value="THG88833.1"/>
    <property type="molecule type" value="Genomic_DNA"/>
</dbReference>
<evidence type="ECO:0000313" key="2">
    <source>
        <dbReference type="Proteomes" id="UP000297014"/>
    </source>
</evidence>
<protein>
    <submittedName>
        <fullName evidence="1">Uncharacterized protein</fullName>
    </submittedName>
</protein>
<gene>
    <name evidence="1" type="ORF">AJ85_21010</name>
</gene>
<evidence type="ECO:0000313" key="1">
    <source>
        <dbReference type="EMBL" id="THG88833.1"/>
    </source>
</evidence>
<dbReference type="Proteomes" id="UP000297014">
    <property type="component" value="Unassembled WGS sequence"/>
</dbReference>